<dbReference type="EMBL" id="JAOSHN010000005">
    <property type="protein sequence ID" value="MCU7379393.1"/>
    <property type="molecule type" value="Genomic_DNA"/>
</dbReference>
<feature type="transmembrane region" description="Helical" evidence="1">
    <location>
        <begin position="40"/>
        <end position="65"/>
    </location>
</feature>
<keyword evidence="1" id="KW-1133">Transmembrane helix</keyword>
<evidence type="ECO:0000313" key="4">
    <source>
        <dbReference type="Proteomes" id="UP001065549"/>
    </source>
</evidence>
<accession>A0A9J6QN61</accession>
<evidence type="ECO:0000256" key="1">
    <source>
        <dbReference type="SAM" id="Phobius"/>
    </source>
</evidence>
<dbReference type="RefSeq" id="WP_253020456.1">
    <property type="nucleotide sequence ID" value="NZ_JAOSHN010000001.1"/>
</dbReference>
<comment type="caution">
    <text evidence="2">The sequence shown here is derived from an EMBL/GenBank/DDBJ whole genome shotgun (WGS) entry which is preliminary data.</text>
</comment>
<protein>
    <submittedName>
        <fullName evidence="2">Uncharacterized protein</fullName>
    </submittedName>
</protein>
<evidence type="ECO:0000313" key="2">
    <source>
        <dbReference type="EMBL" id="MCU7376844.1"/>
    </source>
</evidence>
<feature type="transmembrane region" description="Helical" evidence="1">
    <location>
        <begin position="86"/>
        <end position="103"/>
    </location>
</feature>
<dbReference type="AlphaFoldDB" id="A0A9J6QN61"/>
<gene>
    <name evidence="2" type="ORF">OBO34_00580</name>
    <name evidence="3" type="ORF">OBO34_13675</name>
</gene>
<name>A0A9J6QN61_9FIRM</name>
<dbReference type="EMBL" id="JAOSHN010000001">
    <property type="protein sequence ID" value="MCU7376844.1"/>
    <property type="molecule type" value="Genomic_DNA"/>
</dbReference>
<keyword evidence="1" id="KW-0472">Membrane</keyword>
<evidence type="ECO:0000313" key="3">
    <source>
        <dbReference type="EMBL" id="MCU7379393.1"/>
    </source>
</evidence>
<feature type="transmembrane region" description="Helical" evidence="1">
    <location>
        <begin position="109"/>
        <end position="127"/>
    </location>
</feature>
<keyword evidence="1" id="KW-0812">Transmembrane</keyword>
<proteinExistence type="predicted"/>
<reference evidence="2" key="1">
    <citation type="submission" date="2022-09" db="EMBL/GenBank/DDBJ databases">
        <title>Culturomic study of gut microbiota in children with autism spectrum disorder.</title>
        <authorList>
            <person name="Efimov B.A."/>
            <person name="Chaplin A.V."/>
            <person name="Sokolova S.R."/>
            <person name="Pikina A.P."/>
            <person name="Korzhanova M."/>
            <person name="Belova V."/>
            <person name="Korostin D."/>
        </authorList>
    </citation>
    <scope>NUCLEOTIDE SEQUENCE</scope>
    <source>
        <strain evidence="2">ASD5510</strain>
    </source>
</reference>
<dbReference type="Proteomes" id="UP001065549">
    <property type="component" value="Unassembled WGS sequence"/>
</dbReference>
<organism evidence="2 4">
    <name type="scientific">Hominibacterium faecale</name>
    <dbReference type="NCBI Taxonomy" id="2839743"/>
    <lineage>
        <taxon>Bacteria</taxon>
        <taxon>Bacillati</taxon>
        <taxon>Bacillota</taxon>
        <taxon>Clostridia</taxon>
        <taxon>Peptostreptococcales</taxon>
        <taxon>Anaerovoracaceae</taxon>
        <taxon>Hominibacterium</taxon>
    </lineage>
</organism>
<sequence>MKHYALKRIFVFLLLGGLTSIVLSYFEFRIVLSSMELEAINFHVFPMLLLYQTAIFTILFLVISLNKDYVKQIKREGVRLKKAEKFGMMLQIFSVFPAVATVYSLCPLIIISILSIIFLCGGIKLYCMEKSDLARSFIIMGD</sequence>
<keyword evidence="4" id="KW-1185">Reference proteome</keyword>